<gene>
    <name evidence="2" type="ORF">AVEN_219600_1</name>
</gene>
<comment type="caution">
    <text evidence="2">The sequence shown here is derived from an EMBL/GenBank/DDBJ whole genome shotgun (WGS) entry which is preliminary data.</text>
</comment>
<accession>A0A4Y2G2R7</accession>
<dbReference type="AlphaFoldDB" id="A0A4Y2G2R7"/>
<organism evidence="2 3">
    <name type="scientific">Araneus ventricosus</name>
    <name type="common">Orbweaver spider</name>
    <name type="synonym">Epeira ventricosa</name>
    <dbReference type="NCBI Taxonomy" id="182803"/>
    <lineage>
        <taxon>Eukaryota</taxon>
        <taxon>Metazoa</taxon>
        <taxon>Ecdysozoa</taxon>
        <taxon>Arthropoda</taxon>
        <taxon>Chelicerata</taxon>
        <taxon>Arachnida</taxon>
        <taxon>Araneae</taxon>
        <taxon>Araneomorphae</taxon>
        <taxon>Entelegynae</taxon>
        <taxon>Araneoidea</taxon>
        <taxon>Araneidae</taxon>
        <taxon>Araneus</taxon>
    </lineage>
</organism>
<evidence type="ECO:0000313" key="2">
    <source>
        <dbReference type="EMBL" id="GBM46955.1"/>
    </source>
</evidence>
<dbReference type="Proteomes" id="UP000499080">
    <property type="component" value="Unassembled WGS sequence"/>
</dbReference>
<feature type="non-terminal residue" evidence="2">
    <location>
        <position position="44"/>
    </location>
</feature>
<reference evidence="2 3" key="1">
    <citation type="journal article" date="2019" name="Sci. Rep.">
        <title>Orb-weaving spider Araneus ventricosus genome elucidates the spidroin gene catalogue.</title>
        <authorList>
            <person name="Kono N."/>
            <person name="Nakamura H."/>
            <person name="Ohtoshi R."/>
            <person name="Moran D.A.P."/>
            <person name="Shinohara A."/>
            <person name="Yoshida Y."/>
            <person name="Fujiwara M."/>
            <person name="Mori M."/>
            <person name="Tomita M."/>
            <person name="Arakawa K."/>
        </authorList>
    </citation>
    <scope>NUCLEOTIDE SEQUENCE [LARGE SCALE GENOMIC DNA]</scope>
</reference>
<keyword evidence="3" id="KW-1185">Reference proteome</keyword>
<name>A0A4Y2G2R7_ARAVE</name>
<evidence type="ECO:0000256" key="1">
    <source>
        <dbReference type="SAM" id="MobiDB-lite"/>
    </source>
</evidence>
<evidence type="ECO:0000313" key="3">
    <source>
        <dbReference type="Proteomes" id="UP000499080"/>
    </source>
</evidence>
<sequence length="44" mass="4877">MIQSKTVPIHGGSSVESGFKPGTFRPQNRDLTTRPPRPTRALEQ</sequence>
<proteinExistence type="predicted"/>
<feature type="region of interest" description="Disordered" evidence="1">
    <location>
        <begin position="1"/>
        <end position="44"/>
    </location>
</feature>
<protein>
    <submittedName>
        <fullName evidence="2">Uncharacterized protein</fullName>
    </submittedName>
</protein>
<dbReference type="EMBL" id="BGPR01097839">
    <property type="protein sequence ID" value="GBM46955.1"/>
    <property type="molecule type" value="Genomic_DNA"/>
</dbReference>